<keyword evidence="2" id="KW-1133">Transmembrane helix</keyword>
<reference evidence="4" key="1">
    <citation type="submission" date="2018-06" db="EMBL/GenBank/DDBJ databases">
        <authorList>
            <person name="Zhirakovskaya E."/>
        </authorList>
    </citation>
    <scope>NUCLEOTIDE SEQUENCE</scope>
</reference>
<keyword evidence="2" id="KW-0812">Transmembrane</keyword>
<dbReference type="Pfam" id="PF00515">
    <property type="entry name" value="TPR_1"/>
    <property type="match status" value="1"/>
</dbReference>
<evidence type="ECO:0000256" key="2">
    <source>
        <dbReference type="SAM" id="Phobius"/>
    </source>
</evidence>
<dbReference type="InterPro" id="IPR050768">
    <property type="entry name" value="UPF0353/GerABKA_families"/>
</dbReference>
<feature type="transmembrane region" description="Helical" evidence="2">
    <location>
        <begin position="67"/>
        <end position="86"/>
    </location>
</feature>
<dbReference type="Pfam" id="PF13519">
    <property type="entry name" value="VWA_2"/>
    <property type="match status" value="1"/>
</dbReference>
<protein>
    <submittedName>
        <fullName evidence="4">Aerotolerance protein BatB / Aerotolerance protein BatC</fullName>
    </submittedName>
</protein>
<evidence type="ECO:0000256" key="1">
    <source>
        <dbReference type="SAM" id="MobiDB-lite"/>
    </source>
</evidence>
<feature type="compositionally biased region" description="Basic and acidic residues" evidence="1">
    <location>
        <begin position="592"/>
        <end position="641"/>
    </location>
</feature>
<feature type="region of interest" description="Disordered" evidence="1">
    <location>
        <begin position="461"/>
        <end position="685"/>
    </location>
</feature>
<dbReference type="InterPro" id="IPR019734">
    <property type="entry name" value="TPR_rpt"/>
</dbReference>
<feature type="compositionally biased region" description="Basic and acidic residues" evidence="1">
    <location>
        <begin position="477"/>
        <end position="514"/>
    </location>
</feature>
<dbReference type="SMART" id="SM00327">
    <property type="entry name" value="VWA"/>
    <property type="match status" value="1"/>
</dbReference>
<dbReference type="SUPFAM" id="SSF53300">
    <property type="entry name" value="vWA-like"/>
    <property type="match status" value="1"/>
</dbReference>
<evidence type="ECO:0000313" key="4">
    <source>
        <dbReference type="EMBL" id="VAW57509.1"/>
    </source>
</evidence>
<feature type="domain" description="VWFA" evidence="3">
    <location>
        <begin position="99"/>
        <end position="292"/>
    </location>
</feature>
<dbReference type="InterPro" id="IPR036465">
    <property type="entry name" value="vWFA_dom_sf"/>
</dbReference>
<dbReference type="PANTHER" id="PTHR22550:SF14">
    <property type="entry name" value="VWFA DOMAIN-CONTAINING PROTEIN"/>
    <property type="match status" value="1"/>
</dbReference>
<dbReference type="Gene3D" id="3.40.50.410">
    <property type="entry name" value="von Willebrand factor, type A domain"/>
    <property type="match status" value="1"/>
</dbReference>
<name>A0A3B0X7Q1_9ZZZZ</name>
<feature type="compositionally biased region" description="Basic and acidic residues" evidence="1">
    <location>
        <begin position="523"/>
        <end position="569"/>
    </location>
</feature>
<dbReference type="InterPro" id="IPR002035">
    <property type="entry name" value="VWF_A"/>
</dbReference>
<dbReference type="InterPro" id="IPR011990">
    <property type="entry name" value="TPR-like_helical_dom_sf"/>
</dbReference>
<proteinExistence type="predicted"/>
<feature type="transmembrane region" description="Helical" evidence="2">
    <location>
        <begin position="12"/>
        <end position="32"/>
    </location>
</feature>
<dbReference type="PROSITE" id="PS50005">
    <property type="entry name" value="TPR"/>
    <property type="match status" value="1"/>
</dbReference>
<organism evidence="4">
    <name type="scientific">hydrothermal vent metagenome</name>
    <dbReference type="NCBI Taxonomy" id="652676"/>
    <lineage>
        <taxon>unclassified sequences</taxon>
        <taxon>metagenomes</taxon>
        <taxon>ecological metagenomes</taxon>
    </lineage>
</organism>
<sequence>MDSLQWIEHFHLIRPFWLLALIPLALIIWLYAHTQSQNHNWASVVDSRLLKHLIQGHVQSHKKPTPVIGLFSLGCIIIFALAGPAFEKRPQPIFKNQAALIIILDLSRSMDSTDIKPNRLNRAHFKINDILASRKEGQTALIAYAANAYVVSPLTDDAGTIASQVPALETAIMPSQGSRLDIALDKALQLFRNAGHAKGDILVITDSINARDKKKIKILSEINYSTSILAVGTAEGAPIANANGGFVKDKKGKIVVPQLNAKNMREAALIGGGRFSLITATDDDINYLVSSIDSQFNSSKENNQQQDKDAPKFKTDLWHEEGPWLILLIIPFAAYAFRKGLIFIFIIFILPLPQPAQAFEWSDMWQNKDQRGESALTQGDAEHAAQLFKHPEWKAAAQYKAGKYKESAELLKDIDTPEANYNRGNALAKSGNIEDAKKAYDRSLELDPNHKDAQFNKKLLEQSEENQSNKANSGGDSSDKKDEKNKDDKKKEKEKQEKENKDEKSKDGDSKNDDPQDGESNDGESKDNKSEENQDQKEQKDKDSSDKKEQNKDSEKGDKSDEEQSKQNDAESEPNDDTQKGKNSESEENNDEALKNQPKDEKLNEEKQKNAAETDKKEEPYQPQQKDAKEQKNSDKTDDKLTPNLKYQQTQQWLKKIPDDPGGLLRRKFKYQYGQQKNRDESTPW</sequence>
<accession>A0A3B0X7Q1</accession>
<dbReference type="PROSITE" id="PS50293">
    <property type="entry name" value="TPR_REGION"/>
    <property type="match status" value="1"/>
</dbReference>
<dbReference type="SUPFAM" id="SSF48452">
    <property type="entry name" value="TPR-like"/>
    <property type="match status" value="1"/>
</dbReference>
<dbReference type="PANTHER" id="PTHR22550">
    <property type="entry name" value="SPORE GERMINATION PROTEIN"/>
    <property type="match status" value="1"/>
</dbReference>
<dbReference type="AlphaFoldDB" id="A0A3B0X7Q1"/>
<dbReference type="EMBL" id="UOFF01000406">
    <property type="protein sequence ID" value="VAW57509.1"/>
    <property type="molecule type" value="Genomic_DNA"/>
</dbReference>
<dbReference type="SMART" id="SM00028">
    <property type="entry name" value="TPR"/>
    <property type="match status" value="1"/>
</dbReference>
<keyword evidence="2" id="KW-0472">Membrane</keyword>
<gene>
    <name evidence="4" type="ORF">MNBD_GAMMA07-1899</name>
</gene>
<evidence type="ECO:0000259" key="3">
    <source>
        <dbReference type="PROSITE" id="PS50234"/>
    </source>
</evidence>
<dbReference type="PROSITE" id="PS50234">
    <property type="entry name" value="VWFA"/>
    <property type="match status" value="1"/>
</dbReference>
<dbReference type="Gene3D" id="1.25.40.10">
    <property type="entry name" value="Tetratricopeptide repeat domain"/>
    <property type="match status" value="1"/>
</dbReference>